<dbReference type="InterPro" id="IPR000182">
    <property type="entry name" value="GNAT_dom"/>
</dbReference>
<dbReference type="PANTHER" id="PTHR10545:SF29">
    <property type="entry name" value="GH14572P-RELATED"/>
    <property type="match status" value="1"/>
</dbReference>
<reference evidence="5" key="1">
    <citation type="submission" date="2020-05" db="EMBL/GenBank/DDBJ databases">
        <authorList>
            <person name="Chiriac C."/>
            <person name="Salcher M."/>
            <person name="Ghai R."/>
            <person name="Kavagutti S V."/>
        </authorList>
    </citation>
    <scope>NUCLEOTIDE SEQUENCE</scope>
</reference>
<protein>
    <submittedName>
        <fullName evidence="5">Unannotated protein</fullName>
    </submittedName>
</protein>
<evidence type="ECO:0000259" key="4">
    <source>
        <dbReference type="PROSITE" id="PS51186"/>
    </source>
</evidence>
<evidence type="ECO:0000313" key="5">
    <source>
        <dbReference type="EMBL" id="CAB4927188.1"/>
    </source>
</evidence>
<sequence>MTDGLIRLATPDDVPEIVGMIRELAEYEKGLEQVRVTLEMLTGVLFGDEGGEVPTGNHLGRPAAWCHVVEHLDDSEDPPRTLGGFALWFLNMSTWTGRHGIYLEDLYVRPDLRGQGYGLRLLSTLAALCVEHDYARLEWSVLDWNEPAIDFYLSQNAEAMDEWTVYRLAGDALPRLATRAGSVAP</sequence>
<dbReference type="EMBL" id="CAFBNF010000002">
    <property type="protein sequence ID" value="CAB4927188.1"/>
    <property type="molecule type" value="Genomic_DNA"/>
</dbReference>
<comment type="similarity">
    <text evidence="1">Belongs to the acetyltransferase family.</text>
</comment>
<dbReference type="GO" id="GO:0008080">
    <property type="term" value="F:N-acetyltransferase activity"/>
    <property type="evidence" value="ECO:0007669"/>
    <property type="project" value="UniProtKB-ARBA"/>
</dbReference>
<dbReference type="SUPFAM" id="SSF55729">
    <property type="entry name" value="Acyl-CoA N-acyltransferases (Nat)"/>
    <property type="match status" value="1"/>
</dbReference>
<dbReference type="AlphaFoldDB" id="A0A6J7I835"/>
<evidence type="ECO:0000256" key="1">
    <source>
        <dbReference type="ARBA" id="ARBA00008694"/>
    </source>
</evidence>
<dbReference type="Pfam" id="PF00583">
    <property type="entry name" value="Acetyltransf_1"/>
    <property type="match status" value="1"/>
</dbReference>
<dbReference type="Gene3D" id="3.40.630.30">
    <property type="match status" value="1"/>
</dbReference>
<dbReference type="InterPro" id="IPR016181">
    <property type="entry name" value="Acyl_CoA_acyltransferase"/>
</dbReference>
<dbReference type="CDD" id="cd04301">
    <property type="entry name" value="NAT_SF"/>
    <property type="match status" value="1"/>
</dbReference>
<feature type="domain" description="N-acetyltransferase" evidence="4">
    <location>
        <begin position="4"/>
        <end position="171"/>
    </location>
</feature>
<dbReference type="FunFam" id="3.40.630.30:FF:000064">
    <property type="entry name" value="GNAT family acetyltransferase"/>
    <property type="match status" value="1"/>
</dbReference>
<dbReference type="PROSITE" id="PS51186">
    <property type="entry name" value="GNAT"/>
    <property type="match status" value="1"/>
</dbReference>
<dbReference type="InterPro" id="IPR051016">
    <property type="entry name" value="Diverse_Substrate_AcTransf"/>
</dbReference>
<accession>A0A6J7I835</accession>
<organism evidence="5">
    <name type="scientific">freshwater metagenome</name>
    <dbReference type="NCBI Taxonomy" id="449393"/>
    <lineage>
        <taxon>unclassified sequences</taxon>
        <taxon>metagenomes</taxon>
        <taxon>ecological metagenomes</taxon>
    </lineage>
</organism>
<evidence type="ECO:0000256" key="3">
    <source>
        <dbReference type="ARBA" id="ARBA00023315"/>
    </source>
</evidence>
<gene>
    <name evidence="5" type="ORF">UFOPK3773_00030</name>
</gene>
<name>A0A6J7I835_9ZZZZ</name>
<keyword evidence="3" id="KW-0012">Acyltransferase</keyword>
<evidence type="ECO:0000256" key="2">
    <source>
        <dbReference type="ARBA" id="ARBA00022679"/>
    </source>
</evidence>
<proteinExistence type="inferred from homology"/>
<dbReference type="PANTHER" id="PTHR10545">
    <property type="entry name" value="DIAMINE N-ACETYLTRANSFERASE"/>
    <property type="match status" value="1"/>
</dbReference>
<keyword evidence="2" id="KW-0808">Transferase</keyword>